<dbReference type="Gene3D" id="1.10.1200.10">
    <property type="entry name" value="ACP-like"/>
    <property type="match status" value="1"/>
</dbReference>
<keyword evidence="2 7" id="KW-0444">Lipid biosynthesis</keyword>
<comment type="similarity">
    <text evidence="7">Belongs to the acyl carrier protein (ACP) family.</text>
</comment>
<dbReference type="PANTHER" id="PTHR20863">
    <property type="entry name" value="ACYL CARRIER PROTEIN"/>
    <property type="match status" value="1"/>
</dbReference>
<evidence type="ECO:0000259" key="10">
    <source>
        <dbReference type="PROSITE" id="PS50075"/>
    </source>
</evidence>
<dbReference type="RefSeq" id="WP_270046378.1">
    <property type="nucleotide sequence ID" value="NZ_JAPDOD010000088.1"/>
</dbReference>
<dbReference type="Proteomes" id="UP001149140">
    <property type="component" value="Unassembled WGS sequence"/>
</dbReference>
<name>A0A9X3S4X6_9ACTN</name>
<keyword evidence="4 7" id="KW-0276">Fatty acid metabolism</keyword>
<keyword evidence="7" id="KW-0963">Cytoplasm</keyword>
<dbReference type="PROSITE" id="PS50075">
    <property type="entry name" value="CARRIER"/>
    <property type="match status" value="1"/>
</dbReference>
<dbReference type="Pfam" id="PF00550">
    <property type="entry name" value="PP-binding"/>
    <property type="match status" value="1"/>
</dbReference>
<dbReference type="InterPro" id="IPR009081">
    <property type="entry name" value="PP-bd_ACP"/>
</dbReference>
<keyword evidence="12" id="KW-1185">Reference proteome</keyword>
<keyword evidence="1 7" id="KW-0596">Phosphopantetheine</keyword>
<comment type="PTM">
    <text evidence="9">4'-phosphopantetheine is transferred from CoA to a specific serine of apo-ACP by acpS.</text>
</comment>
<keyword evidence="3 7" id="KW-0597">Phosphoprotein</keyword>
<evidence type="ECO:0000313" key="12">
    <source>
        <dbReference type="Proteomes" id="UP001149140"/>
    </source>
</evidence>
<dbReference type="PANTHER" id="PTHR20863:SF76">
    <property type="entry name" value="CARRIER DOMAIN-CONTAINING PROTEIN"/>
    <property type="match status" value="1"/>
</dbReference>
<comment type="pathway">
    <text evidence="7 9">Lipid metabolism; fatty acid biosynthesis.</text>
</comment>
<dbReference type="InterPro" id="IPR036736">
    <property type="entry name" value="ACP-like_sf"/>
</dbReference>
<dbReference type="EMBL" id="JAPDOD010000088">
    <property type="protein sequence ID" value="MDA0167130.1"/>
    <property type="molecule type" value="Genomic_DNA"/>
</dbReference>
<dbReference type="NCBIfam" id="NF002150">
    <property type="entry name" value="PRK00982.1-4"/>
    <property type="match status" value="1"/>
</dbReference>
<accession>A0A9X3S4X6</accession>
<evidence type="ECO:0000256" key="6">
    <source>
        <dbReference type="ARBA" id="ARBA00023160"/>
    </source>
</evidence>
<evidence type="ECO:0000313" key="11">
    <source>
        <dbReference type="EMBL" id="MDA0167130.1"/>
    </source>
</evidence>
<dbReference type="InterPro" id="IPR003231">
    <property type="entry name" value="ACP"/>
</dbReference>
<comment type="PTM">
    <text evidence="7">4'-phosphopantetheine is transferred from CoA to a specific serine of apo-ACP by AcpS. This modification is essential for activity because fatty acids are bound in thioester linkage to the sulfhydryl of the prosthetic group.</text>
</comment>
<dbReference type="NCBIfam" id="TIGR00517">
    <property type="entry name" value="acyl_carrier"/>
    <property type="match status" value="1"/>
</dbReference>
<dbReference type="AlphaFoldDB" id="A0A9X3S4X6"/>
<reference evidence="11" key="1">
    <citation type="submission" date="2022-10" db="EMBL/GenBank/DDBJ databases">
        <title>The WGS of Solirubrobacter ginsenosidimutans DSM 21036.</title>
        <authorList>
            <person name="Jiang Z."/>
        </authorList>
    </citation>
    <scope>NUCLEOTIDE SEQUENCE</scope>
    <source>
        <strain evidence="11">DSM 21036</strain>
    </source>
</reference>
<comment type="caution">
    <text evidence="11">The sequence shown here is derived from an EMBL/GenBank/DDBJ whole genome shotgun (WGS) entry which is preliminary data.</text>
</comment>
<sequence length="83" mass="9467">MTREEVLELIREHLADELELDPARIQESTHFRDDLSADSLDLYTLVQELEDQYGVKMSDEEAARIHTVHEAIDFVLANVPSGS</sequence>
<dbReference type="GO" id="GO:0000035">
    <property type="term" value="F:acyl binding"/>
    <property type="evidence" value="ECO:0007669"/>
    <property type="project" value="TreeGrafter"/>
</dbReference>
<gene>
    <name evidence="7 11" type="primary">acpP</name>
    <name evidence="11" type="ORF">OM076_43115</name>
</gene>
<organism evidence="11 12">
    <name type="scientific">Solirubrobacter ginsenosidimutans</name>
    <dbReference type="NCBI Taxonomy" id="490573"/>
    <lineage>
        <taxon>Bacteria</taxon>
        <taxon>Bacillati</taxon>
        <taxon>Actinomycetota</taxon>
        <taxon>Thermoleophilia</taxon>
        <taxon>Solirubrobacterales</taxon>
        <taxon>Solirubrobacteraceae</taxon>
        <taxon>Solirubrobacter</taxon>
    </lineage>
</organism>
<feature type="modified residue" description="O-(pantetheine 4'-phosphoryl)serine" evidence="7">
    <location>
        <position position="39"/>
    </location>
</feature>
<protein>
    <recommendedName>
        <fullName evidence="7 8">Acyl carrier protein</fullName>
        <shortName evidence="7">ACP</shortName>
    </recommendedName>
</protein>
<dbReference type="SUPFAM" id="SSF47336">
    <property type="entry name" value="ACP-like"/>
    <property type="match status" value="1"/>
</dbReference>
<dbReference type="GO" id="GO:0005737">
    <property type="term" value="C:cytoplasm"/>
    <property type="evidence" value="ECO:0007669"/>
    <property type="project" value="UniProtKB-SubCell"/>
</dbReference>
<keyword evidence="5 7" id="KW-0443">Lipid metabolism</keyword>
<evidence type="ECO:0000256" key="4">
    <source>
        <dbReference type="ARBA" id="ARBA00022832"/>
    </source>
</evidence>
<keyword evidence="6 7" id="KW-0275">Fatty acid biosynthesis</keyword>
<comment type="subcellular location">
    <subcellularLocation>
        <location evidence="7">Cytoplasm</location>
    </subcellularLocation>
</comment>
<proteinExistence type="inferred from homology"/>
<evidence type="ECO:0000256" key="3">
    <source>
        <dbReference type="ARBA" id="ARBA00022553"/>
    </source>
</evidence>
<evidence type="ECO:0000256" key="5">
    <source>
        <dbReference type="ARBA" id="ARBA00023098"/>
    </source>
</evidence>
<evidence type="ECO:0000256" key="1">
    <source>
        <dbReference type="ARBA" id="ARBA00022450"/>
    </source>
</evidence>
<comment type="function">
    <text evidence="7 9">Carrier of the growing fatty acid chain in fatty acid biosynthesis.</text>
</comment>
<feature type="domain" description="Carrier" evidence="10">
    <location>
        <begin position="1"/>
        <end position="79"/>
    </location>
</feature>
<dbReference type="HAMAP" id="MF_01217">
    <property type="entry name" value="Acyl_carrier"/>
    <property type="match status" value="1"/>
</dbReference>
<evidence type="ECO:0000256" key="2">
    <source>
        <dbReference type="ARBA" id="ARBA00022516"/>
    </source>
</evidence>
<dbReference type="GO" id="GO:0000036">
    <property type="term" value="F:acyl carrier activity"/>
    <property type="evidence" value="ECO:0007669"/>
    <property type="project" value="UniProtKB-UniRule"/>
</dbReference>
<evidence type="ECO:0000256" key="8">
    <source>
        <dbReference type="NCBIfam" id="TIGR00517"/>
    </source>
</evidence>
<evidence type="ECO:0000256" key="7">
    <source>
        <dbReference type="HAMAP-Rule" id="MF_01217"/>
    </source>
</evidence>
<evidence type="ECO:0000256" key="9">
    <source>
        <dbReference type="RuleBase" id="RU003545"/>
    </source>
</evidence>